<keyword evidence="5" id="KW-1003">Cell membrane</keyword>
<keyword evidence="4 5" id="KW-0472">Membrane</keyword>
<dbReference type="NCBIfam" id="TIGR00945">
    <property type="entry name" value="tatC"/>
    <property type="match status" value="1"/>
</dbReference>
<dbReference type="GO" id="GO:0033281">
    <property type="term" value="C:TAT protein transport complex"/>
    <property type="evidence" value="ECO:0007669"/>
    <property type="project" value="UniProtKB-UniRule"/>
</dbReference>
<keyword evidence="5" id="KW-0997">Cell inner membrane</keyword>
<dbReference type="STRING" id="649349.Lbys_1736"/>
<feature type="transmembrane region" description="Helical" evidence="5">
    <location>
        <begin position="248"/>
        <end position="268"/>
    </location>
</feature>
<dbReference type="InterPro" id="IPR002033">
    <property type="entry name" value="TatC"/>
</dbReference>
<dbReference type="EMBL" id="CP002305">
    <property type="protein sequence ID" value="ADQ17443.1"/>
    <property type="molecule type" value="Genomic_DNA"/>
</dbReference>
<dbReference type="Pfam" id="PF00902">
    <property type="entry name" value="TatC"/>
    <property type="match status" value="1"/>
</dbReference>
<feature type="transmembrane region" description="Helical" evidence="5">
    <location>
        <begin position="102"/>
        <end position="123"/>
    </location>
</feature>
<dbReference type="RefSeq" id="WP_013408492.1">
    <property type="nucleotide sequence ID" value="NC_014655.1"/>
</dbReference>
<evidence type="ECO:0000256" key="2">
    <source>
        <dbReference type="ARBA" id="ARBA00022692"/>
    </source>
</evidence>
<dbReference type="KEGG" id="lby:Lbys_1736"/>
<dbReference type="PANTHER" id="PTHR30371">
    <property type="entry name" value="SEC-INDEPENDENT PROTEIN TRANSLOCASE PROTEIN TATC"/>
    <property type="match status" value="1"/>
</dbReference>
<dbReference type="Proteomes" id="UP000007435">
    <property type="component" value="Chromosome"/>
</dbReference>
<comment type="subcellular location">
    <subcellularLocation>
        <location evidence="5">Cell inner membrane</location>
        <topology evidence="5">Multi-pass membrane protein</topology>
    </subcellularLocation>
    <subcellularLocation>
        <location evidence="1">Membrane</location>
        <topology evidence="1">Multi-pass membrane protein</topology>
    </subcellularLocation>
</comment>
<evidence type="ECO:0000256" key="5">
    <source>
        <dbReference type="HAMAP-Rule" id="MF_00902"/>
    </source>
</evidence>
<protein>
    <recommendedName>
        <fullName evidence="5">Sec-independent protein translocase protein TatC</fullName>
    </recommendedName>
</protein>
<evidence type="ECO:0000313" key="7">
    <source>
        <dbReference type="Proteomes" id="UP000007435"/>
    </source>
</evidence>
<organism evidence="6 7">
    <name type="scientific">Leadbetterella byssophila (strain DSM 17132 / JCM 16389 / KACC 11308 / NBRC 106382 / 4M15)</name>
    <dbReference type="NCBI Taxonomy" id="649349"/>
    <lineage>
        <taxon>Bacteria</taxon>
        <taxon>Pseudomonadati</taxon>
        <taxon>Bacteroidota</taxon>
        <taxon>Cytophagia</taxon>
        <taxon>Cytophagales</taxon>
        <taxon>Leadbetterellaceae</taxon>
        <taxon>Leadbetterella</taxon>
    </lineage>
</organism>
<feature type="transmembrane region" description="Helical" evidence="5">
    <location>
        <begin position="226"/>
        <end position="242"/>
    </location>
</feature>
<dbReference type="GO" id="GO:0009977">
    <property type="term" value="F:proton motive force dependent protein transmembrane transporter activity"/>
    <property type="evidence" value="ECO:0007669"/>
    <property type="project" value="TreeGrafter"/>
</dbReference>
<dbReference type="OrthoDB" id="9777044at2"/>
<name>E4RQ68_LEAB4</name>
<dbReference type="PRINTS" id="PR01840">
    <property type="entry name" value="TATCFAMILY"/>
</dbReference>
<keyword evidence="5" id="KW-0813">Transport</keyword>
<gene>
    <name evidence="5" type="primary">tatC</name>
    <name evidence="6" type="ordered locus">Lbys_1736</name>
</gene>
<keyword evidence="7" id="KW-1185">Reference proteome</keyword>
<keyword evidence="3 5" id="KW-1133">Transmembrane helix</keyword>
<comment type="function">
    <text evidence="5">Part of the twin-arginine translocation (Tat) system that transports large folded proteins containing a characteristic twin-arginine motif in their signal peptide across membranes.</text>
</comment>
<comment type="similarity">
    <text evidence="5">Belongs to the TatC family.</text>
</comment>
<dbReference type="GO" id="GO:0043953">
    <property type="term" value="P:protein transport by the Tat complex"/>
    <property type="evidence" value="ECO:0007669"/>
    <property type="project" value="UniProtKB-UniRule"/>
</dbReference>
<dbReference type="eggNOG" id="COG0805">
    <property type="taxonomic scope" value="Bacteria"/>
</dbReference>
<evidence type="ECO:0000256" key="1">
    <source>
        <dbReference type="ARBA" id="ARBA00004141"/>
    </source>
</evidence>
<evidence type="ECO:0000256" key="3">
    <source>
        <dbReference type="ARBA" id="ARBA00022989"/>
    </source>
</evidence>
<dbReference type="HOGENOM" id="CLU_031942_3_2_10"/>
<accession>E4RQ68</accession>
<keyword evidence="2 5" id="KW-0812">Transmembrane</keyword>
<proteinExistence type="inferred from homology"/>
<comment type="subunit">
    <text evidence="5">Forms a complex with TatA.</text>
</comment>
<dbReference type="AlphaFoldDB" id="E4RQ68"/>
<sequence>MTPLDQDHLEEELDGEKEMTFLEHLEELRWHLIRSIAAIFIFMIAAWFLKEWVYGELILGPTKPDFWTYKKLCDLGQSIGVDGLCFNEVAFKFQNREVSGQFMLAITSSAVIGLLIAFPYVIWEIWSFIKPGLRPVERRAARGAVFIVSTLFFAGVAFGYFIVTPFGVHFLAEFQLDPSIENQYDIKNYLSILTTLTLACGLMFQLPVIITVLTKIGIVNPSFLQEYRRHAFVVILIVAAVITPSPDVISQLLVAFPLYFLFEVSILVSKRIYAANLKQLEDEHI</sequence>
<feature type="transmembrane region" description="Helical" evidence="5">
    <location>
        <begin position="144"/>
        <end position="172"/>
    </location>
</feature>
<keyword evidence="5" id="KW-0811">Translocation</keyword>
<dbReference type="HAMAP" id="MF_00902">
    <property type="entry name" value="TatC"/>
    <property type="match status" value="1"/>
</dbReference>
<feature type="transmembrane region" description="Helical" evidence="5">
    <location>
        <begin position="32"/>
        <end position="49"/>
    </location>
</feature>
<dbReference type="GO" id="GO:0065002">
    <property type="term" value="P:intracellular protein transmembrane transport"/>
    <property type="evidence" value="ECO:0007669"/>
    <property type="project" value="TreeGrafter"/>
</dbReference>
<feature type="transmembrane region" description="Helical" evidence="5">
    <location>
        <begin position="192"/>
        <end position="214"/>
    </location>
</feature>
<dbReference type="PANTHER" id="PTHR30371:SF0">
    <property type="entry name" value="SEC-INDEPENDENT PROTEIN TRANSLOCASE PROTEIN TATC, CHLOROPLASTIC-RELATED"/>
    <property type="match status" value="1"/>
</dbReference>
<reference evidence="6 7" key="2">
    <citation type="journal article" date="2011" name="Stand. Genomic Sci.">
        <title>Complete genome sequence of Leadbetterella byssophila type strain (4M15).</title>
        <authorList>
            <person name="Abt B."/>
            <person name="Teshima H."/>
            <person name="Lucas S."/>
            <person name="Lapidus A."/>
            <person name="Del Rio T.G."/>
            <person name="Nolan M."/>
            <person name="Tice H."/>
            <person name="Cheng J.F."/>
            <person name="Pitluck S."/>
            <person name="Liolios K."/>
            <person name="Pagani I."/>
            <person name="Ivanova N."/>
            <person name="Mavromatis K."/>
            <person name="Pati A."/>
            <person name="Tapia R."/>
            <person name="Han C."/>
            <person name="Goodwin L."/>
            <person name="Chen A."/>
            <person name="Palaniappan K."/>
            <person name="Land M."/>
            <person name="Hauser L."/>
            <person name="Chang Y.J."/>
            <person name="Jeffries C.D."/>
            <person name="Rohde M."/>
            <person name="Goker M."/>
            <person name="Tindall B.J."/>
            <person name="Detter J.C."/>
            <person name="Woyke T."/>
            <person name="Bristow J."/>
            <person name="Eisen J.A."/>
            <person name="Markowitz V."/>
            <person name="Hugenholtz P."/>
            <person name="Klenk H.P."/>
            <person name="Kyrpides N.C."/>
        </authorList>
    </citation>
    <scope>NUCLEOTIDE SEQUENCE [LARGE SCALE GENOMIC DNA]</scope>
    <source>
        <strain evidence="7">DSM 17132 / JCM 16389 / KACC 11308 / NBRC 106382 / 4M15</strain>
    </source>
</reference>
<evidence type="ECO:0000313" key="6">
    <source>
        <dbReference type="EMBL" id="ADQ17443.1"/>
    </source>
</evidence>
<evidence type="ECO:0000256" key="4">
    <source>
        <dbReference type="ARBA" id="ARBA00023136"/>
    </source>
</evidence>
<keyword evidence="5" id="KW-0653">Protein transport</keyword>
<reference key="1">
    <citation type="submission" date="2010-11" db="EMBL/GenBank/DDBJ databases">
        <title>The complete genome of Leadbetterella byssophila DSM 17132.</title>
        <authorList>
            <consortium name="US DOE Joint Genome Institute (JGI-PGF)"/>
            <person name="Lucas S."/>
            <person name="Copeland A."/>
            <person name="Lapidus A."/>
            <person name="Glavina del Rio T."/>
            <person name="Dalin E."/>
            <person name="Tice H."/>
            <person name="Bruce D."/>
            <person name="Goodwin L."/>
            <person name="Pitluck S."/>
            <person name="Kyrpides N."/>
            <person name="Mavromatis K."/>
            <person name="Ivanova N."/>
            <person name="Teshima H."/>
            <person name="Brettin T."/>
            <person name="Detter J.C."/>
            <person name="Han C."/>
            <person name="Tapia R."/>
            <person name="Land M."/>
            <person name="Hauser L."/>
            <person name="Markowitz V."/>
            <person name="Cheng J.-F."/>
            <person name="Hugenholtz P."/>
            <person name="Woyke T."/>
            <person name="Wu D."/>
            <person name="Tindall B."/>
            <person name="Pomrenke H.G."/>
            <person name="Brambilla E."/>
            <person name="Klenk H.-P."/>
            <person name="Eisen J.A."/>
        </authorList>
    </citation>
    <scope>NUCLEOTIDE SEQUENCE [LARGE SCALE GENOMIC DNA]</scope>
    <source>
        <strain>DSM 17132</strain>
    </source>
</reference>